<dbReference type="GO" id="GO:0106300">
    <property type="term" value="P:protein-DNA covalent cross-linking repair"/>
    <property type="evidence" value="ECO:0007669"/>
    <property type="project" value="InterPro"/>
</dbReference>
<sequence>MCGRGRFALEAGQLQAAARTGAASRAGGDGRPRAAAEPEADGRGSTRGGSGDQAGRGSGASEPREEDAGLQGQLEGMRRENFGPGMVAFILVANGNGKETRTLQLRKAQWGLLPRKLTKPVSAGDFFQKFNAREDNLEHVHSTRLGRQHCVVLFNGFYEWKKGQDPLSKKPTKQPYYIYPKDGSVLRLAGLYETSTDPGTGEELTTFTIVTVAAAKSFSWLHHRMPAVLEDDAAVDAWLSASDFSPKTRALLKPSENLLDWHPVTSAMGKTSYQASDCTKPIKLKSEPSVLSFWSKKGTPVVTKRGGGVKDATSVPSKPPPVQTPRNSAMPADSKKEISAAHEKNHGTDRGGNGGGNDDEDDDVVVIQDDTSKTNQAKARSSTDVKVSKKRPLTPSKSQPLSPFKSPKKTKAAFPAEKGQATLGAFFGKK</sequence>
<gene>
    <name evidence="9" type="ORF">FCC1311_067082</name>
</gene>
<accession>A0A2R5GL72</accession>
<dbReference type="PANTHER" id="PTHR13604">
    <property type="entry name" value="DC12-RELATED"/>
    <property type="match status" value="1"/>
</dbReference>
<dbReference type="OrthoDB" id="65002at2759"/>
<keyword evidence="5" id="KW-0190">Covalent protein-DNA linkage</keyword>
<evidence type="ECO:0000256" key="7">
    <source>
        <dbReference type="ARBA" id="ARBA00023239"/>
    </source>
</evidence>
<dbReference type="InterPro" id="IPR003738">
    <property type="entry name" value="SRAP"/>
</dbReference>
<dbReference type="GO" id="GO:0008233">
    <property type="term" value="F:peptidase activity"/>
    <property type="evidence" value="ECO:0007669"/>
    <property type="project" value="UniProtKB-KW"/>
</dbReference>
<proteinExistence type="inferred from homology"/>
<dbReference type="Proteomes" id="UP000241890">
    <property type="component" value="Unassembled WGS sequence"/>
</dbReference>
<dbReference type="GO" id="GO:0016829">
    <property type="term" value="F:lyase activity"/>
    <property type="evidence" value="ECO:0007669"/>
    <property type="project" value="UniProtKB-KW"/>
</dbReference>
<evidence type="ECO:0000256" key="1">
    <source>
        <dbReference type="ARBA" id="ARBA00008136"/>
    </source>
</evidence>
<evidence type="ECO:0000256" key="2">
    <source>
        <dbReference type="ARBA" id="ARBA00022670"/>
    </source>
</evidence>
<dbReference type="GO" id="GO:0006508">
    <property type="term" value="P:proteolysis"/>
    <property type="evidence" value="ECO:0007669"/>
    <property type="project" value="UniProtKB-KW"/>
</dbReference>
<comment type="similarity">
    <text evidence="1">Belongs to the SOS response-associated peptidase family.</text>
</comment>
<keyword evidence="7" id="KW-0456">Lyase</keyword>
<evidence type="ECO:0000313" key="9">
    <source>
        <dbReference type="EMBL" id="GBG30488.1"/>
    </source>
</evidence>
<feature type="compositionally biased region" description="Low complexity" evidence="8">
    <location>
        <begin position="16"/>
        <end position="26"/>
    </location>
</feature>
<evidence type="ECO:0000313" key="10">
    <source>
        <dbReference type="Proteomes" id="UP000241890"/>
    </source>
</evidence>
<feature type="compositionally biased region" description="Basic and acidic residues" evidence="8">
    <location>
        <begin position="333"/>
        <end position="349"/>
    </location>
</feature>
<evidence type="ECO:0000256" key="8">
    <source>
        <dbReference type="SAM" id="MobiDB-lite"/>
    </source>
</evidence>
<comment type="caution">
    <text evidence="9">The sequence shown here is derived from an EMBL/GenBank/DDBJ whole genome shotgun (WGS) entry which is preliminary data.</text>
</comment>
<evidence type="ECO:0000256" key="4">
    <source>
        <dbReference type="ARBA" id="ARBA00022801"/>
    </source>
</evidence>
<keyword evidence="3" id="KW-0227">DNA damage</keyword>
<evidence type="ECO:0000256" key="6">
    <source>
        <dbReference type="ARBA" id="ARBA00023125"/>
    </source>
</evidence>
<feature type="compositionally biased region" description="Gly residues" evidence="8">
    <location>
        <begin position="45"/>
        <end position="58"/>
    </location>
</feature>
<feature type="region of interest" description="Disordered" evidence="8">
    <location>
        <begin position="13"/>
        <end position="71"/>
    </location>
</feature>
<dbReference type="InterPro" id="IPR036590">
    <property type="entry name" value="SRAP-like"/>
</dbReference>
<keyword evidence="2" id="KW-0645">Protease</keyword>
<protein>
    <submittedName>
        <fullName evidence="9">Embryonic stem cell-specific 5-hydroxymethylcytosine-binding protein</fullName>
    </submittedName>
</protein>
<name>A0A2R5GL72_9STRA</name>
<dbReference type="GO" id="GO:0003697">
    <property type="term" value="F:single-stranded DNA binding"/>
    <property type="evidence" value="ECO:0007669"/>
    <property type="project" value="InterPro"/>
</dbReference>
<feature type="region of interest" description="Disordered" evidence="8">
    <location>
        <begin position="301"/>
        <end position="430"/>
    </location>
</feature>
<dbReference type="InParanoid" id="A0A2R5GL72"/>
<dbReference type="EMBL" id="BEYU01000076">
    <property type="protein sequence ID" value="GBG30488.1"/>
    <property type="molecule type" value="Genomic_DNA"/>
</dbReference>
<evidence type="ECO:0000256" key="5">
    <source>
        <dbReference type="ARBA" id="ARBA00023124"/>
    </source>
</evidence>
<dbReference type="Pfam" id="PF02586">
    <property type="entry name" value="SRAP"/>
    <property type="match status" value="1"/>
</dbReference>
<dbReference type="SUPFAM" id="SSF143081">
    <property type="entry name" value="BB1717-like"/>
    <property type="match status" value="1"/>
</dbReference>
<keyword evidence="10" id="KW-1185">Reference proteome</keyword>
<dbReference type="PANTHER" id="PTHR13604:SF0">
    <property type="entry name" value="ABASIC SITE PROCESSING PROTEIN HMCES"/>
    <property type="match status" value="1"/>
</dbReference>
<keyword evidence="4" id="KW-0378">Hydrolase</keyword>
<keyword evidence="6" id="KW-0238">DNA-binding</keyword>
<organism evidence="9 10">
    <name type="scientific">Hondaea fermentalgiana</name>
    <dbReference type="NCBI Taxonomy" id="2315210"/>
    <lineage>
        <taxon>Eukaryota</taxon>
        <taxon>Sar</taxon>
        <taxon>Stramenopiles</taxon>
        <taxon>Bigyra</taxon>
        <taxon>Labyrinthulomycetes</taxon>
        <taxon>Thraustochytrida</taxon>
        <taxon>Thraustochytriidae</taxon>
        <taxon>Hondaea</taxon>
    </lineage>
</organism>
<feature type="compositionally biased region" description="Basic and acidic residues" evidence="8">
    <location>
        <begin position="28"/>
        <end position="44"/>
    </location>
</feature>
<evidence type="ECO:0000256" key="3">
    <source>
        <dbReference type="ARBA" id="ARBA00022763"/>
    </source>
</evidence>
<reference evidence="9 10" key="1">
    <citation type="submission" date="2017-12" db="EMBL/GenBank/DDBJ databases">
        <title>Sequencing, de novo assembly and annotation of complete genome of a new Thraustochytrid species, strain FCC1311.</title>
        <authorList>
            <person name="Sedici K."/>
            <person name="Godart F."/>
            <person name="Aiese Cigliano R."/>
            <person name="Sanseverino W."/>
            <person name="Barakat M."/>
            <person name="Ortet P."/>
            <person name="Marechal E."/>
            <person name="Cagnac O."/>
            <person name="Amato A."/>
        </authorList>
    </citation>
    <scope>NUCLEOTIDE SEQUENCE [LARGE SCALE GENOMIC DNA]</scope>
</reference>
<dbReference type="Gene3D" id="3.90.1680.10">
    <property type="entry name" value="SOS response associated peptidase-like"/>
    <property type="match status" value="1"/>
</dbReference>
<dbReference type="AlphaFoldDB" id="A0A2R5GL72"/>